<comment type="similarity">
    <text evidence="1 3">Belongs to the DapA family.</text>
</comment>
<dbReference type="PANTHER" id="PTHR12128">
    <property type="entry name" value="DIHYDRODIPICOLINATE SYNTHASE"/>
    <property type="match status" value="1"/>
</dbReference>
<dbReference type="PANTHER" id="PTHR12128:SF66">
    <property type="entry name" value="4-HYDROXY-2-OXOGLUTARATE ALDOLASE, MITOCHONDRIAL"/>
    <property type="match status" value="1"/>
</dbReference>
<keyword evidence="7" id="KW-1185">Reference proteome</keyword>
<dbReference type="Pfam" id="PF00701">
    <property type="entry name" value="DHDPS"/>
    <property type="match status" value="1"/>
</dbReference>
<accession>A0A5M3XJC6</accession>
<comment type="caution">
    <text evidence="6">The sequence shown here is derived from an EMBL/GenBank/DDBJ whole genome shotgun (WGS) entry which is preliminary data.</text>
</comment>
<evidence type="ECO:0000256" key="4">
    <source>
        <dbReference type="PIRSR" id="PIRSR001365-1"/>
    </source>
</evidence>
<gene>
    <name evidence="6" type="ORF">Aple_044630</name>
</gene>
<dbReference type="EMBL" id="BLAF01000024">
    <property type="protein sequence ID" value="GES21567.1"/>
    <property type="molecule type" value="Genomic_DNA"/>
</dbReference>
<dbReference type="PIRSF" id="PIRSF001365">
    <property type="entry name" value="DHDPS"/>
    <property type="match status" value="1"/>
</dbReference>
<dbReference type="Gene3D" id="3.20.20.70">
    <property type="entry name" value="Aldolase class I"/>
    <property type="match status" value="1"/>
</dbReference>
<dbReference type="PRINTS" id="PR00146">
    <property type="entry name" value="DHPICSNTHASE"/>
</dbReference>
<evidence type="ECO:0000256" key="5">
    <source>
        <dbReference type="PIRSR" id="PIRSR001365-2"/>
    </source>
</evidence>
<protein>
    <submittedName>
        <fullName evidence="6">Dihydrodipicolinate synthase family protein</fullName>
    </submittedName>
</protein>
<dbReference type="RefSeq" id="WP_155346555.1">
    <property type="nucleotide sequence ID" value="NZ_BAAAHM010000005.1"/>
</dbReference>
<dbReference type="GO" id="GO:0008840">
    <property type="term" value="F:4-hydroxy-tetrahydrodipicolinate synthase activity"/>
    <property type="evidence" value="ECO:0007669"/>
    <property type="project" value="TreeGrafter"/>
</dbReference>
<dbReference type="CDD" id="cd00408">
    <property type="entry name" value="DHDPS-like"/>
    <property type="match status" value="1"/>
</dbReference>
<reference evidence="6 7" key="1">
    <citation type="submission" date="2019-10" db="EMBL/GenBank/DDBJ databases">
        <title>Whole genome shotgun sequence of Acrocarpospora pleiomorpha NBRC 16267.</title>
        <authorList>
            <person name="Ichikawa N."/>
            <person name="Kimura A."/>
            <person name="Kitahashi Y."/>
            <person name="Komaki H."/>
            <person name="Oguchi A."/>
        </authorList>
    </citation>
    <scope>NUCLEOTIDE SEQUENCE [LARGE SCALE GENOMIC DNA]</scope>
    <source>
        <strain evidence="6 7">NBRC 16267</strain>
    </source>
</reference>
<evidence type="ECO:0000256" key="2">
    <source>
        <dbReference type="ARBA" id="ARBA00023239"/>
    </source>
</evidence>
<feature type="binding site" evidence="5">
    <location>
        <position position="202"/>
    </location>
    <ligand>
        <name>pyruvate</name>
        <dbReference type="ChEBI" id="CHEBI:15361"/>
    </ligand>
</feature>
<evidence type="ECO:0000313" key="6">
    <source>
        <dbReference type="EMBL" id="GES21567.1"/>
    </source>
</evidence>
<dbReference type="AlphaFoldDB" id="A0A5M3XJC6"/>
<dbReference type="InterPro" id="IPR002220">
    <property type="entry name" value="DapA-like"/>
</dbReference>
<organism evidence="6 7">
    <name type="scientific">Acrocarpospora pleiomorpha</name>
    <dbReference type="NCBI Taxonomy" id="90975"/>
    <lineage>
        <taxon>Bacteria</taxon>
        <taxon>Bacillati</taxon>
        <taxon>Actinomycetota</taxon>
        <taxon>Actinomycetes</taxon>
        <taxon>Streptosporangiales</taxon>
        <taxon>Streptosporangiaceae</taxon>
        <taxon>Acrocarpospora</taxon>
    </lineage>
</organism>
<sequence length="284" mass="29446">MNDIITALTTPFDDRMDIDLDGVRRLVAHSVGGGVDGVFVAGTNGEFPALDDGERLDVISAAIAEAGASRVIAHVGAPSTRQAVRLTTAARDRGAERLAVITPYFLPAGPRRLVEHYAEVCAAAQGAPVYIYVFPALTGTRVPADLMRELASIGGIAGVKVSAPGAAVVREYTDAVPPGLPVWSGSDGALPEVVAAGGAGVVSGVSGALPGPFVRLADALRRDDQSAARAWQRDVRTAVDRIEGDIARIKHLLDLQGLPGGRCRMAIDPPRPDQITALTPLVAA</sequence>
<evidence type="ECO:0000256" key="1">
    <source>
        <dbReference type="ARBA" id="ARBA00007592"/>
    </source>
</evidence>
<feature type="active site" description="Proton donor/acceptor" evidence="4">
    <location>
        <position position="132"/>
    </location>
</feature>
<evidence type="ECO:0000313" key="7">
    <source>
        <dbReference type="Proteomes" id="UP000377595"/>
    </source>
</evidence>
<evidence type="ECO:0000256" key="3">
    <source>
        <dbReference type="PIRNR" id="PIRNR001365"/>
    </source>
</evidence>
<dbReference type="SUPFAM" id="SSF51569">
    <property type="entry name" value="Aldolase"/>
    <property type="match status" value="1"/>
</dbReference>
<dbReference type="SMART" id="SM01130">
    <property type="entry name" value="DHDPS"/>
    <property type="match status" value="1"/>
</dbReference>
<dbReference type="Proteomes" id="UP000377595">
    <property type="component" value="Unassembled WGS sequence"/>
</dbReference>
<dbReference type="OrthoDB" id="3175637at2"/>
<name>A0A5M3XJC6_9ACTN</name>
<keyword evidence="2 3" id="KW-0456">Lyase</keyword>
<dbReference type="InterPro" id="IPR013785">
    <property type="entry name" value="Aldolase_TIM"/>
</dbReference>
<proteinExistence type="inferred from homology"/>
<feature type="active site" description="Schiff-base intermediate with substrate" evidence="4">
    <location>
        <position position="160"/>
    </location>
</feature>